<evidence type="ECO:0000256" key="1">
    <source>
        <dbReference type="ARBA" id="ARBA00001947"/>
    </source>
</evidence>
<feature type="domain" description="Peptidase M48" evidence="8">
    <location>
        <begin position="377"/>
        <end position="543"/>
    </location>
</feature>
<comment type="caution">
    <text evidence="9">The sequence shown here is derived from an EMBL/GenBank/DDBJ whole genome shotgun (WGS) entry which is preliminary data.</text>
</comment>
<keyword evidence="2" id="KW-0645">Protease</keyword>
<evidence type="ECO:0000313" key="9">
    <source>
        <dbReference type="EMBL" id="PZO40124.1"/>
    </source>
</evidence>
<dbReference type="Gene3D" id="1.25.40.10">
    <property type="entry name" value="Tetratricopeptide repeat domain"/>
    <property type="match status" value="1"/>
</dbReference>
<sequence>MGRLIKGQAPPTQRFVTALLASFLGAVLLSQGLSHAPGSAAEPGAVAEQAAPVLANAEDVLQVDPAALPENTLPTPFPEQPDGTLKLPEKDPDIPEIVPVAGAEAAAAPAELDADSPVGRALLLAGLSPEAAKRSELLMQADRLYQEGDRADAELLYRAAKDPAWLAETGPELAIAPLTDPADLPPGGQVYWREALAGAETEFPNRVLIPLELLVKNYPEFLPGQALYARYLVQQGRADEAQAVLEGAIARYPYNPDLLQAQAEVQMARQQWIEAAITANQFTILNPEHPQAEAMIGLARQNLDRFRGEMNQTLTRNLVSNIITGAAGYILTGGLLGPFTALNSGILMMQGESGLGNQVAEQVKRQLPIVDDPEIRAYVNDMGQRLAGLAGRDEFDYSFEVIMDDSLNAFALPGGKIFINAGAITRSHSEAELAGLVGHEIAHAVLSHSFQMVTQGNLTTSLASFIPIPEVANIAAGLIVSGYSRDMERQADILGTKLLANNRYAADGLHNLMITLEEEYGNRGVSWFASHPNPGDRISYLKQLIDQGGFNRFAYEGAETHLKMRHKMTQLLNAYKLEQGDDADPPRPRR</sequence>
<dbReference type="CDD" id="cd07333">
    <property type="entry name" value="M48C_bepA_like"/>
    <property type="match status" value="1"/>
</dbReference>
<reference evidence="10" key="1">
    <citation type="submission" date="2018-04" db="EMBL/GenBank/DDBJ databases">
        <authorList>
            <person name="Cornet L."/>
        </authorList>
    </citation>
    <scope>NUCLEOTIDE SEQUENCE [LARGE SCALE GENOMIC DNA]</scope>
</reference>
<evidence type="ECO:0000256" key="7">
    <source>
        <dbReference type="SAM" id="MobiDB-lite"/>
    </source>
</evidence>
<dbReference type="Proteomes" id="UP000249081">
    <property type="component" value="Unassembled WGS sequence"/>
</dbReference>
<evidence type="ECO:0000256" key="5">
    <source>
        <dbReference type="ARBA" id="ARBA00022833"/>
    </source>
</evidence>
<dbReference type="InterPro" id="IPR011990">
    <property type="entry name" value="TPR-like_helical_dom_sf"/>
</dbReference>
<organism evidence="9 10">
    <name type="scientific">Shackletoniella antarctica</name>
    <dbReference type="NCBI Taxonomy" id="268115"/>
    <lineage>
        <taxon>Bacteria</taxon>
        <taxon>Bacillati</taxon>
        <taxon>Cyanobacteriota</taxon>
        <taxon>Cyanophyceae</taxon>
        <taxon>Oculatellales</taxon>
        <taxon>Oculatellaceae</taxon>
        <taxon>Shackletoniella</taxon>
    </lineage>
</organism>
<evidence type="ECO:0000256" key="2">
    <source>
        <dbReference type="ARBA" id="ARBA00022670"/>
    </source>
</evidence>
<dbReference type="SUPFAM" id="SSF48452">
    <property type="entry name" value="TPR-like"/>
    <property type="match status" value="1"/>
</dbReference>
<protein>
    <submittedName>
        <fullName evidence="9">Peptidase M48 Ste24p</fullName>
    </submittedName>
</protein>
<keyword evidence="3" id="KW-0479">Metal-binding</keyword>
<evidence type="ECO:0000256" key="3">
    <source>
        <dbReference type="ARBA" id="ARBA00022723"/>
    </source>
</evidence>
<dbReference type="Pfam" id="PF13428">
    <property type="entry name" value="TPR_14"/>
    <property type="match status" value="1"/>
</dbReference>
<dbReference type="AlphaFoldDB" id="A0A2W4W4L4"/>
<evidence type="ECO:0000259" key="8">
    <source>
        <dbReference type="Pfam" id="PF01435"/>
    </source>
</evidence>
<name>A0A2W4W4L4_9CYAN</name>
<dbReference type="GO" id="GO:0004222">
    <property type="term" value="F:metalloendopeptidase activity"/>
    <property type="evidence" value="ECO:0007669"/>
    <property type="project" value="InterPro"/>
</dbReference>
<gene>
    <name evidence="9" type="ORF">DCF17_12525</name>
</gene>
<dbReference type="Gene3D" id="3.30.2010.10">
    <property type="entry name" value="Metalloproteases ('zincins'), catalytic domain"/>
    <property type="match status" value="1"/>
</dbReference>
<dbReference type="Pfam" id="PF01435">
    <property type="entry name" value="Peptidase_M48"/>
    <property type="match status" value="1"/>
</dbReference>
<dbReference type="GO" id="GO:0016020">
    <property type="term" value="C:membrane"/>
    <property type="evidence" value="ECO:0007669"/>
    <property type="project" value="TreeGrafter"/>
</dbReference>
<feature type="region of interest" description="Disordered" evidence="7">
    <location>
        <begin position="68"/>
        <end position="93"/>
    </location>
</feature>
<comment type="cofactor">
    <cofactor evidence="1">
        <name>Zn(2+)</name>
        <dbReference type="ChEBI" id="CHEBI:29105"/>
    </cofactor>
</comment>
<dbReference type="InterPro" id="IPR001915">
    <property type="entry name" value="Peptidase_M48"/>
</dbReference>
<dbReference type="PANTHER" id="PTHR22726:SF1">
    <property type="entry name" value="METALLOENDOPEPTIDASE OMA1, MITOCHONDRIAL"/>
    <property type="match status" value="1"/>
</dbReference>
<keyword evidence="5" id="KW-0862">Zinc</keyword>
<accession>A0A2W4W4L4</accession>
<dbReference type="InterPro" id="IPR051156">
    <property type="entry name" value="Mito/Outer_Membr_Metalloprot"/>
</dbReference>
<reference evidence="9 10" key="2">
    <citation type="submission" date="2018-06" db="EMBL/GenBank/DDBJ databases">
        <title>Metagenomic assembly of (sub)arctic Cyanobacteria and their associated microbiome from non-axenic cultures.</title>
        <authorList>
            <person name="Baurain D."/>
        </authorList>
    </citation>
    <scope>NUCLEOTIDE SEQUENCE [LARGE SCALE GENOMIC DNA]</scope>
    <source>
        <strain evidence="9">ULC041bin1</strain>
    </source>
</reference>
<keyword evidence="6" id="KW-0482">Metalloprotease</keyword>
<dbReference type="GO" id="GO:0051603">
    <property type="term" value="P:proteolysis involved in protein catabolic process"/>
    <property type="evidence" value="ECO:0007669"/>
    <property type="project" value="TreeGrafter"/>
</dbReference>
<keyword evidence="4" id="KW-0378">Hydrolase</keyword>
<proteinExistence type="predicted"/>
<dbReference type="EMBL" id="QBMN01000080">
    <property type="protein sequence ID" value="PZO40124.1"/>
    <property type="molecule type" value="Genomic_DNA"/>
</dbReference>
<evidence type="ECO:0000256" key="6">
    <source>
        <dbReference type="ARBA" id="ARBA00023049"/>
    </source>
</evidence>
<dbReference type="PANTHER" id="PTHR22726">
    <property type="entry name" value="METALLOENDOPEPTIDASE OMA1"/>
    <property type="match status" value="1"/>
</dbReference>
<evidence type="ECO:0000313" key="10">
    <source>
        <dbReference type="Proteomes" id="UP000249081"/>
    </source>
</evidence>
<dbReference type="GO" id="GO:0046872">
    <property type="term" value="F:metal ion binding"/>
    <property type="evidence" value="ECO:0007669"/>
    <property type="project" value="UniProtKB-KW"/>
</dbReference>
<evidence type="ECO:0000256" key="4">
    <source>
        <dbReference type="ARBA" id="ARBA00022801"/>
    </source>
</evidence>